<evidence type="ECO:0000259" key="1">
    <source>
        <dbReference type="Pfam" id="PF01590"/>
    </source>
</evidence>
<organism evidence="2 3">
    <name type="scientific">Nocardiopsis alborubida</name>
    <dbReference type="NCBI Taxonomy" id="146802"/>
    <lineage>
        <taxon>Bacteria</taxon>
        <taxon>Bacillati</taxon>
        <taxon>Actinomycetota</taxon>
        <taxon>Actinomycetes</taxon>
        <taxon>Streptosporangiales</taxon>
        <taxon>Nocardiopsidaceae</taxon>
        <taxon>Nocardiopsis</taxon>
    </lineage>
</organism>
<feature type="domain" description="GAF" evidence="1">
    <location>
        <begin position="99"/>
        <end position="217"/>
    </location>
</feature>
<dbReference type="RefSeq" id="WP_061080873.1">
    <property type="nucleotide sequence ID" value="NZ_JAAXPG010000036.1"/>
</dbReference>
<dbReference type="Pfam" id="PF01590">
    <property type="entry name" value="GAF"/>
    <property type="match status" value="1"/>
</dbReference>
<keyword evidence="3" id="KW-1185">Reference proteome</keyword>
<protein>
    <submittedName>
        <fullName evidence="2">GAF domain-containing protein</fullName>
    </submittedName>
</protein>
<name>A0A7X6MKK2_9ACTN</name>
<proteinExistence type="predicted"/>
<evidence type="ECO:0000313" key="2">
    <source>
        <dbReference type="EMBL" id="NKZ01414.1"/>
    </source>
</evidence>
<dbReference type="EMBL" id="JAAXPG010000036">
    <property type="protein sequence ID" value="NKZ01414.1"/>
    <property type="molecule type" value="Genomic_DNA"/>
</dbReference>
<comment type="caution">
    <text evidence="2">The sequence shown here is derived from an EMBL/GenBank/DDBJ whole genome shotgun (WGS) entry which is preliminary data.</text>
</comment>
<evidence type="ECO:0000313" key="3">
    <source>
        <dbReference type="Proteomes" id="UP000553209"/>
    </source>
</evidence>
<dbReference type="InterPro" id="IPR029016">
    <property type="entry name" value="GAF-like_dom_sf"/>
</dbReference>
<sequence length="439" mass="47269">MSFPPLDTALPAGADAREHARLLRRVHEASLAGRPAPASPRPVIEDSWSRTRRFGIDPDNAPPPRMVRLDELQRHRDASPIAEVLPLIRRSLVSVADEADHIMLVTDASGQILWRDGSHRVRSLGDRVGLVEGAFWNEGSAGTNAIGTALVVGRPVQVYSAEHFVRNLHALTCACAPIHDPRDGRLLGAVDVTGPVSTIHPSTLALVSAVAQLAEAHLQSIHHTHLERLRSVAAPLLAGMSERALVVDEAGWTAAAVHMEPVRRVLLPKHRESGTAWLPALGECALEPLPGGWLLRPRPAAETAPSTLTLDLTRPSPRMVVAGPSGEWAHRLTPRHAELLLLLAVHRGGRTGAQLSQDVFGAGGHVVTVRAELSRVRRHLGGIIQSRPYRFSGEVRVRVSRPSSPVDLLPGSVAPGVRALRDALRDGDCPMALRDDTAT</sequence>
<dbReference type="InterPro" id="IPR003018">
    <property type="entry name" value="GAF"/>
</dbReference>
<dbReference type="Gene3D" id="3.30.450.40">
    <property type="match status" value="1"/>
</dbReference>
<reference evidence="2 3" key="1">
    <citation type="submission" date="2020-04" db="EMBL/GenBank/DDBJ databases">
        <title>MicrobeNet Type strains.</title>
        <authorList>
            <person name="Nicholson A.C."/>
        </authorList>
    </citation>
    <scope>NUCLEOTIDE SEQUENCE [LARGE SCALE GENOMIC DNA]</scope>
    <source>
        <strain evidence="2 3">ATCC 23612</strain>
    </source>
</reference>
<dbReference type="AlphaFoldDB" id="A0A7X6MKK2"/>
<accession>A0A7X6MKK2</accession>
<dbReference type="Proteomes" id="UP000553209">
    <property type="component" value="Unassembled WGS sequence"/>
</dbReference>
<gene>
    <name evidence="2" type="ORF">HGB44_27625</name>
</gene>